<proteinExistence type="predicted"/>
<accession>A0AAU2VUB8</accession>
<gene>
    <name evidence="2" type="ORF">OG398_24310</name>
</gene>
<organism evidence="2">
    <name type="scientific">Streptomyces sp. NBC_00008</name>
    <dbReference type="NCBI Taxonomy" id="2903610"/>
    <lineage>
        <taxon>Bacteria</taxon>
        <taxon>Bacillati</taxon>
        <taxon>Actinomycetota</taxon>
        <taxon>Actinomycetes</taxon>
        <taxon>Kitasatosporales</taxon>
        <taxon>Streptomycetaceae</taxon>
        <taxon>Streptomyces</taxon>
    </lineage>
</organism>
<dbReference type="Gene3D" id="1.10.287.1060">
    <property type="entry name" value="ESAT-6-like"/>
    <property type="match status" value="1"/>
</dbReference>
<dbReference type="AlphaFoldDB" id="A0AAU2VUB8"/>
<feature type="region of interest" description="Disordered" evidence="1">
    <location>
        <begin position="81"/>
        <end position="135"/>
    </location>
</feature>
<dbReference type="EMBL" id="CP108313">
    <property type="protein sequence ID" value="WTW71167.1"/>
    <property type="molecule type" value="Genomic_DNA"/>
</dbReference>
<evidence type="ECO:0008006" key="3">
    <source>
        <dbReference type="Google" id="ProtNLM"/>
    </source>
</evidence>
<reference evidence="2" key="1">
    <citation type="submission" date="2022-10" db="EMBL/GenBank/DDBJ databases">
        <title>The complete genomes of actinobacterial strains from the NBC collection.</title>
        <authorList>
            <person name="Joergensen T.S."/>
            <person name="Alvarez Arevalo M."/>
            <person name="Sterndorff E.B."/>
            <person name="Faurdal D."/>
            <person name="Vuksanovic O."/>
            <person name="Mourched A.-S."/>
            <person name="Charusanti P."/>
            <person name="Shaw S."/>
            <person name="Blin K."/>
            <person name="Weber T."/>
        </authorList>
    </citation>
    <scope>NUCLEOTIDE SEQUENCE</scope>
    <source>
        <strain evidence="2">NBC_00008</strain>
    </source>
</reference>
<protein>
    <recommendedName>
        <fullName evidence="3">Excreted virulence factor EspC (Type VII ESX diderm)</fullName>
    </recommendedName>
</protein>
<evidence type="ECO:0000256" key="1">
    <source>
        <dbReference type="SAM" id="MobiDB-lite"/>
    </source>
</evidence>
<name>A0AAU2VUB8_9ACTN</name>
<sequence>MSTPIGGATRGLWIEPSEVHKAAAAARKVAHDIPEDIKALFAPTDTAVAGLVGFQSAQAIDDCLEAWTKALRSLAGMVGGAADAVSGSGKSLTDEDQERRKAFRGPYAPGFSPAPGLYSSYAPGPTAPLSANGGY</sequence>
<evidence type="ECO:0000313" key="2">
    <source>
        <dbReference type="EMBL" id="WTW71167.1"/>
    </source>
</evidence>